<dbReference type="SUPFAM" id="SSF53474">
    <property type="entry name" value="alpha/beta-Hydrolases"/>
    <property type="match status" value="1"/>
</dbReference>
<gene>
    <name evidence="2" type="ORF">IPA_02060</name>
</gene>
<dbReference type="InterPro" id="IPR029058">
    <property type="entry name" value="AB_hydrolase_fold"/>
</dbReference>
<dbReference type="Pfam" id="PF00326">
    <property type="entry name" value="Peptidase_S9"/>
    <property type="match status" value="1"/>
</dbReference>
<name>A0A977PL54_9CREN</name>
<evidence type="ECO:0000259" key="1">
    <source>
        <dbReference type="Pfam" id="PF00326"/>
    </source>
</evidence>
<dbReference type="GO" id="GO:0006508">
    <property type="term" value="P:proteolysis"/>
    <property type="evidence" value="ECO:0007669"/>
    <property type="project" value="InterPro"/>
</dbReference>
<feature type="domain" description="Peptidase S9 prolyl oligopeptidase catalytic" evidence="1">
    <location>
        <begin position="48"/>
        <end position="168"/>
    </location>
</feature>
<reference evidence="2" key="1">
    <citation type="submission" date="2013-11" db="EMBL/GenBank/DDBJ databases">
        <title>Comparative genomics of Ignicoccus.</title>
        <authorList>
            <person name="Podar M."/>
        </authorList>
    </citation>
    <scope>NUCLEOTIDE SEQUENCE</scope>
    <source>
        <strain evidence="2">DSM 13166</strain>
    </source>
</reference>
<dbReference type="Gene3D" id="3.40.50.1820">
    <property type="entry name" value="alpha/beta hydrolase"/>
    <property type="match status" value="1"/>
</dbReference>
<evidence type="ECO:0000313" key="3">
    <source>
        <dbReference type="Proteomes" id="UP001063698"/>
    </source>
</evidence>
<evidence type="ECO:0000313" key="2">
    <source>
        <dbReference type="EMBL" id="UXD22139.1"/>
    </source>
</evidence>
<dbReference type="Proteomes" id="UP001063698">
    <property type="component" value="Chromosome"/>
</dbReference>
<keyword evidence="3" id="KW-1185">Reference proteome</keyword>
<accession>A0A977PL54</accession>
<dbReference type="AlphaFoldDB" id="A0A977PL54"/>
<organism evidence="2 3">
    <name type="scientific">Ignicoccus pacificus DSM 13166</name>
    <dbReference type="NCBI Taxonomy" id="940294"/>
    <lineage>
        <taxon>Archaea</taxon>
        <taxon>Thermoproteota</taxon>
        <taxon>Thermoprotei</taxon>
        <taxon>Desulfurococcales</taxon>
        <taxon>Desulfurococcaceae</taxon>
        <taxon>Ignicoccus</taxon>
    </lineage>
</organism>
<dbReference type="GO" id="GO:0008236">
    <property type="term" value="F:serine-type peptidase activity"/>
    <property type="evidence" value="ECO:0007669"/>
    <property type="project" value="InterPro"/>
</dbReference>
<proteinExistence type="predicted"/>
<dbReference type="KEGG" id="ipc:IPA_02060"/>
<sequence length="202" mass="22586">MKAMIFHGYGSSPSKITWLIKPFKEVYKEVEVPKVPAPLTKAWEAFKDSKADVYGGHSMGGALALLLSSKFGVPAVAVAPPTDLRAQMEHLKKRIPVIYEDIMNSVKDPNVLYEHSPINFEYEAPILIIHGTEDDVVPIDQSVRFCKKVKNCDLVIVEGMGHKPSNERELEFVQSVIKNFLLSVSELREGLEAEQGFEGERC</sequence>
<dbReference type="EMBL" id="CP006868">
    <property type="protein sequence ID" value="UXD22139.1"/>
    <property type="molecule type" value="Genomic_DNA"/>
</dbReference>
<protein>
    <recommendedName>
        <fullName evidence="1">Peptidase S9 prolyl oligopeptidase catalytic domain-containing protein</fullName>
    </recommendedName>
</protein>
<dbReference type="InterPro" id="IPR001375">
    <property type="entry name" value="Peptidase_S9_cat"/>
</dbReference>